<dbReference type="SUPFAM" id="SSF63380">
    <property type="entry name" value="Riboflavin synthase domain-like"/>
    <property type="match status" value="1"/>
</dbReference>
<dbReference type="InterPro" id="IPR039261">
    <property type="entry name" value="FNR_nucleotide-bd"/>
</dbReference>
<evidence type="ECO:0000259" key="3">
    <source>
        <dbReference type="PROSITE" id="PS51085"/>
    </source>
</evidence>
<comment type="cofactor">
    <cofactor evidence="2">
        <name>[2Fe-2S] cluster</name>
        <dbReference type="ChEBI" id="CHEBI:190135"/>
    </cofactor>
</comment>
<name>A0ABV7T6L0_9GAMM</name>
<dbReference type="PROSITE" id="PS51085">
    <property type="entry name" value="2FE2S_FER_2"/>
    <property type="match status" value="1"/>
</dbReference>
<proteinExistence type="predicted"/>
<dbReference type="SUPFAM" id="SSF52343">
    <property type="entry name" value="Ferredoxin reductase-like, C-terminal NADP-linked domain"/>
    <property type="match status" value="1"/>
</dbReference>
<dbReference type="CDD" id="cd00207">
    <property type="entry name" value="fer2"/>
    <property type="match status" value="1"/>
</dbReference>
<keyword evidence="1" id="KW-0479">Metal-binding</keyword>
<dbReference type="PROSITE" id="PS51384">
    <property type="entry name" value="FAD_FR"/>
    <property type="match status" value="1"/>
</dbReference>
<organism evidence="5 6">
    <name type="scientific">Stutzerimonas tarimensis</name>
    <dbReference type="NCBI Taxonomy" id="1507735"/>
    <lineage>
        <taxon>Bacteria</taxon>
        <taxon>Pseudomonadati</taxon>
        <taxon>Pseudomonadota</taxon>
        <taxon>Gammaproteobacteria</taxon>
        <taxon>Pseudomonadales</taxon>
        <taxon>Pseudomonadaceae</taxon>
        <taxon>Stutzerimonas</taxon>
    </lineage>
</organism>
<dbReference type="Pfam" id="PF00175">
    <property type="entry name" value="NAD_binding_1"/>
    <property type="match status" value="1"/>
</dbReference>
<dbReference type="InterPro" id="IPR001041">
    <property type="entry name" value="2Fe-2S_ferredoxin-type"/>
</dbReference>
<evidence type="ECO:0000256" key="1">
    <source>
        <dbReference type="ARBA" id="ARBA00023014"/>
    </source>
</evidence>
<evidence type="ECO:0000313" key="6">
    <source>
        <dbReference type="Proteomes" id="UP001595630"/>
    </source>
</evidence>
<keyword evidence="1" id="KW-0408">Iron</keyword>
<dbReference type="Gene3D" id="3.40.50.80">
    <property type="entry name" value="Nucleotide-binding domain of ferredoxin-NADP reductase (FNR) module"/>
    <property type="match status" value="1"/>
</dbReference>
<feature type="domain" description="2Fe-2S ferredoxin-type" evidence="3">
    <location>
        <begin position="3"/>
        <end position="96"/>
    </location>
</feature>
<dbReference type="PRINTS" id="PR00371">
    <property type="entry name" value="FPNCR"/>
</dbReference>
<dbReference type="CDD" id="cd06209">
    <property type="entry name" value="BenDO_FAD_NAD"/>
    <property type="match status" value="1"/>
</dbReference>
<dbReference type="InterPro" id="IPR006058">
    <property type="entry name" value="2Fe2S_fd_BS"/>
</dbReference>
<dbReference type="InterPro" id="IPR008333">
    <property type="entry name" value="Cbr1-like_FAD-bd_dom"/>
</dbReference>
<dbReference type="EMBL" id="JBHRXZ010000022">
    <property type="protein sequence ID" value="MFC3608607.1"/>
    <property type="molecule type" value="Genomic_DNA"/>
</dbReference>
<protein>
    <submittedName>
        <fullName evidence="5">Anthranilate 1,2-dioxygenase electron transfer component AntC</fullName>
    </submittedName>
</protein>
<feature type="domain" description="FAD-binding FR-type" evidence="4">
    <location>
        <begin position="104"/>
        <end position="205"/>
    </location>
</feature>
<dbReference type="InterPro" id="IPR017938">
    <property type="entry name" value="Riboflavin_synthase-like_b-brl"/>
</dbReference>
<dbReference type="Gene3D" id="3.10.20.30">
    <property type="match status" value="1"/>
</dbReference>
<keyword evidence="6" id="KW-1185">Reference proteome</keyword>
<evidence type="ECO:0000256" key="2">
    <source>
        <dbReference type="ARBA" id="ARBA00034078"/>
    </source>
</evidence>
<dbReference type="PANTHER" id="PTHR47354:SF5">
    <property type="entry name" value="PROTEIN RFBI"/>
    <property type="match status" value="1"/>
</dbReference>
<gene>
    <name evidence="5" type="primary">antC</name>
    <name evidence="5" type="ORF">ACFOMF_12535</name>
</gene>
<reference evidence="6" key="1">
    <citation type="journal article" date="2019" name="Int. J. Syst. Evol. Microbiol.">
        <title>The Global Catalogue of Microorganisms (GCM) 10K type strain sequencing project: providing services to taxonomists for standard genome sequencing and annotation.</title>
        <authorList>
            <consortium name="The Broad Institute Genomics Platform"/>
            <consortium name="The Broad Institute Genome Sequencing Center for Infectious Disease"/>
            <person name="Wu L."/>
            <person name="Ma J."/>
        </authorList>
    </citation>
    <scope>NUCLEOTIDE SEQUENCE [LARGE SCALE GENOMIC DNA]</scope>
    <source>
        <strain evidence="6">KCTC 42447</strain>
    </source>
</reference>
<dbReference type="InterPro" id="IPR001433">
    <property type="entry name" value="OxRdtase_FAD/NAD-bd"/>
</dbReference>
<dbReference type="InterPro" id="IPR050415">
    <property type="entry name" value="MRET"/>
</dbReference>
<dbReference type="InterPro" id="IPR047683">
    <property type="entry name" value="BenC-like_FAD_NAD-bd"/>
</dbReference>
<evidence type="ECO:0000313" key="5">
    <source>
        <dbReference type="EMBL" id="MFC3608607.1"/>
    </source>
</evidence>
<dbReference type="Pfam" id="PF00111">
    <property type="entry name" value="Fer2"/>
    <property type="match status" value="1"/>
</dbReference>
<dbReference type="PRINTS" id="PR00410">
    <property type="entry name" value="PHEHYDRXLASE"/>
</dbReference>
<accession>A0ABV7T6L0</accession>
<dbReference type="SUPFAM" id="SSF54292">
    <property type="entry name" value="2Fe-2S ferredoxin-like"/>
    <property type="match status" value="1"/>
</dbReference>
<sequence length="347" mass="38074">MSLKVAFSFADGKTLFFPVKENEILLDAALRNGIKLPLDCREGVCGTCQGRCESGRYSQEYVDEEALSAADLAQGKVLTCQTRVQSDATFYFDFASSLCSQADPTPLTGVVTAVRQVSPSTAILELDASGNQPLDFLPGQYARLQVPGTATSRAYSFANQPNGDNRLEFLIRLLPDGAMSNYIRERCRPGDQIALEAPLGAFYLRQADRPLVMVAGGTGLSAFLGMLDQLTERGCEQPIRLYYGVRHSTDLCALERIAGYGERLADFRFVPVVSGPDEHWDGRRGYVTEHFDLAALSETPFDLYVCGPPPMVESTRNWLSEKVSSAGQLYYEKFTDSSTSQAEPAHP</sequence>
<dbReference type="NCBIfam" id="NF008822">
    <property type="entry name" value="PRK11872.1"/>
    <property type="match status" value="1"/>
</dbReference>
<evidence type="ECO:0000259" key="4">
    <source>
        <dbReference type="PROSITE" id="PS51384"/>
    </source>
</evidence>
<comment type="caution">
    <text evidence="5">The sequence shown here is derived from an EMBL/GenBank/DDBJ whole genome shotgun (WGS) entry which is preliminary data.</text>
</comment>
<dbReference type="Gene3D" id="2.40.30.10">
    <property type="entry name" value="Translation factors"/>
    <property type="match status" value="1"/>
</dbReference>
<keyword evidence="1" id="KW-0411">Iron-sulfur</keyword>
<dbReference type="Proteomes" id="UP001595630">
    <property type="component" value="Unassembled WGS sequence"/>
</dbReference>
<dbReference type="Pfam" id="PF00970">
    <property type="entry name" value="FAD_binding_6"/>
    <property type="match status" value="1"/>
</dbReference>
<dbReference type="InterPro" id="IPR036010">
    <property type="entry name" value="2Fe-2S_ferredoxin-like_sf"/>
</dbReference>
<dbReference type="InterPro" id="IPR012675">
    <property type="entry name" value="Beta-grasp_dom_sf"/>
</dbReference>
<dbReference type="RefSeq" id="WP_386365288.1">
    <property type="nucleotide sequence ID" value="NZ_JBHRXZ010000022.1"/>
</dbReference>
<dbReference type="InterPro" id="IPR001709">
    <property type="entry name" value="Flavoprot_Pyr_Nucl_cyt_Rdtase"/>
</dbReference>
<dbReference type="InterPro" id="IPR017927">
    <property type="entry name" value="FAD-bd_FR_type"/>
</dbReference>
<dbReference type="PANTHER" id="PTHR47354">
    <property type="entry name" value="NADH OXIDOREDUCTASE HCR"/>
    <property type="match status" value="1"/>
</dbReference>
<dbReference type="PROSITE" id="PS00197">
    <property type="entry name" value="2FE2S_FER_1"/>
    <property type="match status" value="1"/>
</dbReference>